<dbReference type="NCBIfam" id="TIGR01730">
    <property type="entry name" value="RND_mfp"/>
    <property type="match status" value="1"/>
</dbReference>
<dbReference type="eggNOG" id="COG0845">
    <property type="taxonomic scope" value="Bacteria"/>
</dbReference>
<accession>A0A078KU44</accession>
<feature type="transmembrane region" description="Helical" evidence="2">
    <location>
        <begin position="47"/>
        <end position="68"/>
    </location>
</feature>
<dbReference type="EMBL" id="CCSB01000002">
    <property type="protein sequence ID" value="CDZ77950.1"/>
    <property type="molecule type" value="Genomic_DNA"/>
</dbReference>
<dbReference type="Gene3D" id="1.10.287.470">
    <property type="entry name" value="Helix hairpin bin"/>
    <property type="match status" value="1"/>
</dbReference>
<comment type="similarity">
    <text evidence="1">Belongs to the membrane fusion protein (MFP) (TC 8.A.1) family.</text>
</comment>
<dbReference type="Pfam" id="PF25989">
    <property type="entry name" value="YknX_C"/>
    <property type="match status" value="1"/>
</dbReference>
<dbReference type="Gene3D" id="2.40.420.20">
    <property type="match status" value="1"/>
</dbReference>
<keyword evidence="2" id="KW-0472">Membrane</keyword>
<proteinExistence type="inferred from homology"/>
<dbReference type="SUPFAM" id="SSF111369">
    <property type="entry name" value="HlyD-like secretion proteins"/>
    <property type="match status" value="1"/>
</dbReference>
<organism evidence="4 5">
    <name type="scientific">Legionella massiliensis</name>
    <dbReference type="NCBI Taxonomy" id="1034943"/>
    <lineage>
        <taxon>Bacteria</taxon>
        <taxon>Pseudomonadati</taxon>
        <taxon>Pseudomonadota</taxon>
        <taxon>Gammaproteobacteria</taxon>
        <taxon>Legionellales</taxon>
        <taxon>Legionellaceae</taxon>
        <taxon>Legionella</taxon>
    </lineage>
</organism>
<sequence>MTKSLGVTDKQSCLIKIQFCANIITSLLVRAAVNLVTKILNLLQKRYFLITTLALVVFYLPFLGYQFFQKKAVPSPVENTKIVEIEELQNSDIRQTVRLIGTIRPKHATILIAKGSGMLDSLVATGNKIQKGELIAKIDNPDIENNLQLAEVAEKIAKTQFERLQSLLKSGIVSSKEAEEKKQAWIISQKELSKAKIELDTMRFYAPFDGIIGAYKKREGTQVNQGDPIVTIYDPSALVVDFDIPCTNLNTIKEGQSVRVFDKEYVLNHMQKMIDEETHMCPADVDISCENCVVGSNVDVDLVIEERKQVIVVPFAAIFLRNSKPFVYVVDKEKIVLVPVETGLKEKAQIEILSGLKPGQKLIIKGQERLYPGMQVAIYKPETATSTSS</sequence>
<evidence type="ECO:0000313" key="5">
    <source>
        <dbReference type="Proteomes" id="UP000044071"/>
    </source>
</evidence>
<dbReference type="Proteomes" id="UP000044071">
    <property type="component" value="Unassembled WGS sequence"/>
</dbReference>
<dbReference type="Gene3D" id="2.40.30.170">
    <property type="match status" value="1"/>
</dbReference>
<reference evidence="4 5" key="1">
    <citation type="submission" date="2014-06" db="EMBL/GenBank/DDBJ databases">
        <authorList>
            <person name="Urmite Genomes Urmite Genomes"/>
        </authorList>
    </citation>
    <scope>NUCLEOTIDE SEQUENCE [LARGE SCALE GENOMIC DNA]</scope>
</reference>
<dbReference type="InterPro" id="IPR006143">
    <property type="entry name" value="RND_pump_MFP"/>
</dbReference>
<dbReference type="Gene3D" id="2.40.50.100">
    <property type="match status" value="1"/>
</dbReference>
<evidence type="ECO:0000256" key="2">
    <source>
        <dbReference type="SAM" id="Phobius"/>
    </source>
</evidence>
<feature type="domain" description="YknX-like C-terminal permuted SH3-like" evidence="3">
    <location>
        <begin position="310"/>
        <end position="377"/>
    </location>
</feature>
<protein>
    <submittedName>
        <fullName evidence="4">Multidrug transporter MdtA</fullName>
    </submittedName>
</protein>
<dbReference type="STRING" id="1034943.BN59_02246"/>
<gene>
    <name evidence="4" type="primary">mdtA_3</name>
    <name evidence="4" type="ORF">BN59_02246</name>
</gene>
<name>A0A078KU44_9GAMM</name>
<dbReference type="InterPro" id="IPR058637">
    <property type="entry name" value="YknX-like_C"/>
</dbReference>
<evidence type="ECO:0000313" key="4">
    <source>
        <dbReference type="EMBL" id="CDZ77950.1"/>
    </source>
</evidence>
<dbReference type="PANTHER" id="PTHR30469">
    <property type="entry name" value="MULTIDRUG RESISTANCE PROTEIN MDTA"/>
    <property type="match status" value="1"/>
</dbReference>
<evidence type="ECO:0000259" key="3">
    <source>
        <dbReference type="Pfam" id="PF25989"/>
    </source>
</evidence>
<dbReference type="AlphaFoldDB" id="A0A078KU44"/>
<dbReference type="GO" id="GO:0015562">
    <property type="term" value="F:efflux transmembrane transporter activity"/>
    <property type="evidence" value="ECO:0007669"/>
    <property type="project" value="TreeGrafter"/>
</dbReference>
<keyword evidence="2" id="KW-0812">Transmembrane</keyword>
<dbReference type="GO" id="GO:1990281">
    <property type="term" value="C:efflux pump complex"/>
    <property type="evidence" value="ECO:0007669"/>
    <property type="project" value="TreeGrafter"/>
</dbReference>
<keyword evidence="5" id="KW-1185">Reference proteome</keyword>
<keyword evidence="2" id="KW-1133">Transmembrane helix</keyword>
<evidence type="ECO:0000256" key="1">
    <source>
        <dbReference type="ARBA" id="ARBA00009477"/>
    </source>
</evidence>